<feature type="repeat" description="Solcar" evidence="9">
    <location>
        <begin position="104"/>
        <end position="201"/>
    </location>
</feature>
<dbReference type="SUPFAM" id="SSF103506">
    <property type="entry name" value="Mitochondrial carrier"/>
    <property type="match status" value="1"/>
</dbReference>
<evidence type="ECO:0000313" key="12">
    <source>
        <dbReference type="Proteomes" id="UP000789831"/>
    </source>
</evidence>
<evidence type="ECO:0000256" key="8">
    <source>
        <dbReference type="ARBA" id="ARBA00023136"/>
    </source>
</evidence>
<dbReference type="GO" id="GO:0000064">
    <property type="term" value="F:L-ornithine transmembrane transporter activity"/>
    <property type="evidence" value="ECO:0007669"/>
    <property type="project" value="TreeGrafter"/>
</dbReference>
<evidence type="ECO:0000256" key="3">
    <source>
        <dbReference type="ARBA" id="ARBA00022448"/>
    </source>
</evidence>
<evidence type="ECO:0000256" key="6">
    <source>
        <dbReference type="ARBA" id="ARBA00022989"/>
    </source>
</evidence>
<evidence type="ECO:0000256" key="9">
    <source>
        <dbReference type="PROSITE-ProRule" id="PRU00282"/>
    </source>
</evidence>
<keyword evidence="3 10" id="KW-0813">Transport</keyword>
<sequence length="312" mass="33803">MAESIAPPAKNGWQDFVAGSFAGMAQVTIGQPLDTIKVRVQLESSRFKGPMDCLTQTLRNEGFLALYKGMASPLIGIGAVNALLFAAYSRLKSIQIPKNINGQLGLHQIAIAGAGAGAVNSILASPVELLKIRMQAQYGSTKGASAAISNIHYTGPIDCARQLIHEHGIRNGLFRGFWSTVCREIPGYAGFYSGFEFAKRKLAFGGNSDNLPVSRLMLAGAFGGVSYWICCYPFDVIKSQIQNQPDPPKGIFYVLTTIKKLYETEGLRALTRGITPTIIRSLPAAGATFTVYELSMRLFDRLDGRLDSETIK</sequence>
<evidence type="ECO:0000256" key="4">
    <source>
        <dbReference type="ARBA" id="ARBA00022692"/>
    </source>
</evidence>
<gene>
    <name evidence="11" type="ORF">AGERDE_LOCUS8179</name>
</gene>
<evidence type="ECO:0000313" key="11">
    <source>
        <dbReference type="EMBL" id="CAG8582171.1"/>
    </source>
</evidence>
<evidence type="ECO:0000256" key="2">
    <source>
        <dbReference type="ARBA" id="ARBA00006375"/>
    </source>
</evidence>
<protein>
    <submittedName>
        <fullName evidence="11">6226_t:CDS:1</fullName>
    </submittedName>
</protein>
<name>A0A9N9G554_9GLOM</name>
<dbReference type="PROSITE" id="PS50920">
    <property type="entry name" value="SOLCAR"/>
    <property type="match status" value="3"/>
</dbReference>
<dbReference type="OrthoDB" id="14252at2759"/>
<dbReference type="InterPro" id="IPR050567">
    <property type="entry name" value="Mitochondrial_Carrier"/>
</dbReference>
<keyword evidence="6" id="KW-1133">Transmembrane helix</keyword>
<organism evidence="11 12">
    <name type="scientific">Ambispora gerdemannii</name>
    <dbReference type="NCBI Taxonomy" id="144530"/>
    <lineage>
        <taxon>Eukaryota</taxon>
        <taxon>Fungi</taxon>
        <taxon>Fungi incertae sedis</taxon>
        <taxon>Mucoromycota</taxon>
        <taxon>Glomeromycotina</taxon>
        <taxon>Glomeromycetes</taxon>
        <taxon>Archaeosporales</taxon>
        <taxon>Ambisporaceae</taxon>
        <taxon>Ambispora</taxon>
    </lineage>
</organism>
<keyword evidence="8 9" id="KW-0472">Membrane</keyword>
<evidence type="ECO:0000256" key="1">
    <source>
        <dbReference type="ARBA" id="ARBA00004225"/>
    </source>
</evidence>
<feature type="repeat" description="Solcar" evidence="9">
    <location>
        <begin position="214"/>
        <end position="298"/>
    </location>
</feature>
<dbReference type="Pfam" id="PF00153">
    <property type="entry name" value="Mito_carr"/>
    <property type="match status" value="3"/>
</dbReference>
<evidence type="ECO:0000256" key="7">
    <source>
        <dbReference type="ARBA" id="ARBA00023128"/>
    </source>
</evidence>
<dbReference type="InterPro" id="IPR023395">
    <property type="entry name" value="MCP_dom_sf"/>
</dbReference>
<comment type="caution">
    <text evidence="11">The sequence shown here is derived from an EMBL/GenBank/DDBJ whole genome shotgun (WGS) entry which is preliminary data.</text>
</comment>
<comment type="similarity">
    <text evidence="2 10">Belongs to the mitochondrial carrier (TC 2.A.29) family.</text>
</comment>
<keyword evidence="12" id="KW-1185">Reference proteome</keyword>
<feature type="repeat" description="Solcar" evidence="9">
    <location>
        <begin position="10"/>
        <end position="94"/>
    </location>
</feature>
<dbReference type="AlphaFoldDB" id="A0A9N9G554"/>
<reference evidence="11" key="1">
    <citation type="submission" date="2021-06" db="EMBL/GenBank/DDBJ databases">
        <authorList>
            <person name="Kallberg Y."/>
            <person name="Tangrot J."/>
            <person name="Rosling A."/>
        </authorList>
    </citation>
    <scope>NUCLEOTIDE SEQUENCE</scope>
    <source>
        <strain evidence="11">MT106</strain>
    </source>
</reference>
<dbReference type="Gene3D" id="1.50.40.10">
    <property type="entry name" value="Mitochondrial carrier domain"/>
    <property type="match status" value="1"/>
</dbReference>
<keyword evidence="5" id="KW-0677">Repeat</keyword>
<keyword evidence="4 9" id="KW-0812">Transmembrane</keyword>
<dbReference type="InterPro" id="IPR018108">
    <property type="entry name" value="MCP_transmembrane"/>
</dbReference>
<accession>A0A9N9G554</accession>
<comment type="subcellular location">
    <subcellularLocation>
        <location evidence="1">Mitochondrion membrane</location>
        <topology evidence="1">Multi-pass membrane protein</topology>
    </subcellularLocation>
</comment>
<dbReference type="Proteomes" id="UP000789831">
    <property type="component" value="Unassembled WGS sequence"/>
</dbReference>
<evidence type="ECO:0000256" key="10">
    <source>
        <dbReference type="RuleBase" id="RU000488"/>
    </source>
</evidence>
<dbReference type="GO" id="GO:1990575">
    <property type="term" value="P:mitochondrial L-ornithine transmembrane transport"/>
    <property type="evidence" value="ECO:0007669"/>
    <property type="project" value="TreeGrafter"/>
</dbReference>
<evidence type="ECO:0000256" key="5">
    <source>
        <dbReference type="ARBA" id="ARBA00022737"/>
    </source>
</evidence>
<dbReference type="GO" id="GO:0031966">
    <property type="term" value="C:mitochondrial membrane"/>
    <property type="evidence" value="ECO:0007669"/>
    <property type="project" value="UniProtKB-SubCell"/>
</dbReference>
<dbReference type="EMBL" id="CAJVPL010001665">
    <property type="protein sequence ID" value="CAG8582171.1"/>
    <property type="molecule type" value="Genomic_DNA"/>
</dbReference>
<proteinExistence type="inferred from homology"/>
<keyword evidence="7" id="KW-0496">Mitochondrion</keyword>
<dbReference type="PANTHER" id="PTHR45624">
    <property type="entry name" value="MITOCHONDRIAL BASIC AMINO ACIDS TRANSPORTER-RELATED"/>
    <property type="match status" value="1"/>
</dbReference>
<dbReference type="PANTHER" id="PTHR45624:SF45">
    <property type="entry name" value="MITOCHONDRIAL CARRIER"/>
    <property type="match status" value="1"/>
</dbReference>